<keyword evidence="3" id="KW-1185">Reference proteome</keyword>
<sequence>MRSASFLARRMAVTAGRRTMASSHGRDGHSYPHGMHFHVSPVHKNLALAYGTMLWLWVFWRAKQDGLAVLGFEHPWDHGHDAEASHSSHNKVRLDTKALPVAVLSTSSTDESEEFDVLDDLHDVDEE</sequence>
<dbReference type="OMA" id="HSYPHGM"/>
<feature type="compositionally biased region" description="Acidic residues" evidence="1">
    <location>
        <begin position="110"/>
        <end position="127"/>
    </location>
</feature>
<dbReference type="AlphaFoldDB" id="M4B4X8"/>
<dbReference type="HOGENOM" id="CLU_154201_0_0_1"/>
<dbReference type="VEuPathDB" id="FungiDB:HpaG801328"/>
<dbReference type="PANTHER" id="PTHR36987:SF1">
    <property type="entry name" value="NADH DEHYDROGENASE [UBIQUINONE] 1 BETA SUBCOMPLEX SUBUNIT 2"/>
    <property type="match status" value="1"/>
</dbReference>
<organism evidence="2 3">
    <name type="scientific">Hyaloperonospora arabidopsidis (strain Emoy2)</name>
    <name type="common">Downy mildew agent</name>
    <name type="synonym">Peronospora arabidopsidis</name>
    <dbReference type="NCBI Taxonomy" id="559515"/>
    <lineage>
        <taxon>Eukaryota</taxon>
        <taxon>Sar</taxon>
        <taxon>Stramenopiles</taxon>
        <taxon>Oomycota</taxon>
        <taxon>Peronosporomycetes</taxon>
        <taxon>Peronosporales</taxon>
        <taxon>Peronosporaceae</taxon>
        <taxon>Hyaloperonospora</taxon>
    </lineage>
</organism>
<evidence type="ECO:0000256" key="1">
    <source>
        <dbReference type="SAM" id="MobiDB-lite"/>
    </source>
</evidence>
<feature type="region of interest" description="Disordered" evidence="1">
    <location>
        <begin position="107"/>
        <end position="127"/>
    </location>
</feature>
<dbReference type="eggNOG" id="ENOG502S78I">
    <property type="taxonomic scope" value="Eukaryota"/>
</dbReference>
<dbReference type="STRING" id="559515.M4B4X8"/>
<dbReference type="GO" id="GO:0045271">
    <property type="term" value="C:respiratory chain complex I"/>
    <property type="evidence" value="ECO:0007669"/>
    <property type="project" value="InterPro"/>
</dbReference>
<reference evidence="2" key="2">
    <citation type="submission" date="2015-06" db="UniProtKB">
        <authorList>
            <consortium name="EnsemblProtists"/>
        </authorList>
    </citation>
    <scope>IDENTIFICATION</scope>
    <source>
        <strain evidence="2">Emoy2</strain>
    </source>
</reference>
<protein>
    <submittedName>
        <fullName evidence="2">Uncharacterized protein</fullName>
    </submittedName>
</protein>
<dbReference type="EMBL" id="JH598325">
    <property type="status" value="NOT_ANNOTATED_CDS"/>
    <property type="molecule type" value="Genomic_DNA"/>
</dbReference>
<accession>M4B4X8</accession>
<dbReference type="GO" id="GO:0005743">
    <property type="term" value="C:mitochondrial inner membrane"/>
    <property type="evidence" value="ECO:0007669"/>
    <property type="project" value="InterPro"/>
</dbReference>
<dbReference type="PANTHER" id="PTHR36987">
    <property type="entry name" value="NADH DEHYDROGENASE [UBIQUINONE] 1 BETA SUBCOMPLEX SUBUNIT 2-LIKE"/>
    <property type="match status" value="1"/>
</dbReference>
<name>M4B4X8_HYAAE</name>
<evidence type="ECO:0000313" key="2">
    <source>
        <dbReference type="EnsemblProtists" id="HpaP801328"/>
    </source>
</evidence>
<dbReference type="InParanoid" id="M4B4X8"/>
<dbReference type="Proteomes" id="UP000011713">
    <property type="component" value="Unassembled WGS sequence"/>
</dbReference>
<dbReference type="InterPro" id="IPR044980">
    <property type="entry name" value="NDUFB2_plant/fungi"/>
</dbReference>
<dbReference type="EnsemblProtists" id="HpaT801328">
    <property type="protein sequence ID" value="HpaP801328"/>
    <property type="gene ID" value="HpaG801328"/>
</dbReference>
<proteinExistence type="predicted"/>
<reference evidence="3" key="1">
    <citation type="journal article" date="2010" name="Science">
        <title>Signatures of adaptation to obligate biotrophy in the Hyaloperonospora arabidopsidis genome.</title>
        <authorList>
            <person name="Baxter L."/>
            <person name="Tripathy S."/>
            <person name="Ishaque N."/>
            <person name="Boot N."/>
            <person name="Cabral A."/>
            <person name="Kemen E."/>
            <person name="Thines M."/>
            <person name="Ah-Fong A."/>
            <person name="Anderson R."/>
            <person name="Badejoko W."/>
            <person name="Bittner-Eddy P."/>
            <person name="Boore J.L."/>
            <person name="Chibucos M.C."/>
            <person name="Coates M."/>
            <person name="Dehal P."/>
            <person name="Delehaunty K."/>
            <person name="Dong S."/>
            <person name="Downton P."/>
            <person name="Dumas B."/>
            <person name="Fabro G."/>
            <person name="Fronick C."/>
            <person name="Fuerstenberg S.I."/>
            <person name="Fulton L."/>
            <person name="Gaulin E."/>
            <person name="Govers F."/>
            <person name="Hughes L."/>
            <person name="Humphray S."/>
            <person name="Jiang R.H."/>
            <person name="Judelson H."/>
            <person name="Kamoun S."/>
            <person name="Kyung K."/>
            <person name="Meijer H."/>
            <person name="Minx P."/>
            <person name="Morris P."/>
            <person name="Nelson J."/>
            <person name="Phuntumart V."/>
            <person name="Qutob D."/>
            <person name="Rehmany A."/>
            <person name="Rougon-Cardoso A."/>
            <person name="Ryden P."/>
            <person name="Torto-Alalibo T."/>
            <person name="Studholme D."/>
            <person name="Wang Y."/>
            <person name="Win J."/>
            <person name="Wood J."/>
            <person name="Clifton S.W."/>
            <person name="Rogers J."/>
            <person name="Van den Ackerveken G."/>
            <person name="Jones J.D."/>
            <person name="McDowell J.M."/>
            <person name="Beynon J."/>
            <person name="Tyler B.M."/>
        </authorList>
    </citation>
    <scope>NUCLEOTIDE SEQUENCE [LARGE SCALE GENOMIC DNA]</scope>
    <source>
        <strain evidence="3">Emoy2</strain>
    </source>
</reference>
<evidence type="ECO:0000313" key="3">
    <source>
        <dbReference type="Proteomes" id="UP000011713"/>
    </source>
</evidence>